<feature type="domain" description="FAD dependent oxidoreductase" evidence="11">
    <location>
        <begin position="10"/>
        <end position="370"/>
    </location>
</feature>
<comment type="cofactor">
    <cofactor evidence="1">
        <name>FAD</name>
        <dbReference type="ChEBI" id="CHEBI:57692"/>
    </cofactor>
</comment>
<dbReference type="Proteomes" id="UP000622604">
    <property type="component" value="Unassembled WGS sequence"/>
</dbReference>
<evidence type="ECO:0000256" key="6">
    <source>
        <dbReference type="ARBA" id="ARBA00022977"/>
    </source>
</evidence>
<keyword evidence="6" id="KW-0784">Thiamine biosynthesis</keyword>
<dbReference type="GO" id="GO:0003884">
    <property type="term" value="F:D-amino-acid oxidase activity"/>
    <property type="evidence" value="ECO:0007669"/>
    <property type="project" value="UniProtKB-EC"/>
</dbReference>
<dbReference type="InterPro" id="IPR006076">
    <property type="entry name" value="FAD-dep_OxRdtase"/>
</dbReference>
<protein>
    <recommendedName>
        <fullName evidence="9">D-amino-acid oxidase</fullName>
        <ecNumber evidence="8">1.4.3.3</ecNumber>
    </recommendedName>
</protein>
<dbReference type="EC" id="1.4.3.3" evidence="8"/>
<dbReference type="Gene3D" id="3.30.9.10">
    <property type="entry name" value="D-Amino Acid Oxidase, subunit A, domain 2"/>
    <property type="match status" value="1"/>
</dbReference>
<reference evidence="12" key="2">
    <citation type="submission" date="2020-09" db="EMBL/GenBank/DDBJ databases">
        <authorList>
            <person name="Sun Q."/>
            <person name="Kim S."/>
        </authorList>
    </citation>
    <scope>NUCLEOTIDE SEQUENCE</scope>
    <source>
        <strain evidence="12">KCTC 32337</strain>
    </source>
</reference>
<evidence type="ECO:0000313" key="13">
    <source>
        <dbReference type="Proteomes" id="UP000622604"/>
    </source>
</evidence>
<dbReference type="Pfam" id="PF01266">
    <property type="entry name" value="DAO"/>
    <property type="match status" value="1"/>
</dbReference>
<evidence type="ECO:0000256" key="10">
    <source>
        <dbReference type="ARBA" id="ARBA00049547"/>
    </source>
</evidence>
<keyword evidence="4" id="KW-0285">Flavoprotein</keyword>
<organism evidence="12 13">
    <name type="scientific">Paraglaciecola chathamensis</name>
    <dbReference type="NCBI Taxonomy" id="368405"/>
    <lineage>
        <taxon>Bacteria</taxon>
        <taxon>Pseudomonadati</taxon>
        <taxon>Pseudomonadota</taxon>
        <taxon>Gammaproteobacteria</taxon>
        <taxon>Alteromonadales</taxon>
        <taxon>Alteromonadaceae</taxon>
        <taxon>Paraglaciecola</taxon>
    </lineage>
</organism>
<dbReference type="UniPathway" id="UPA00060"/>
<dbReference type="NCBIfam" id="TIGR02352">
    <property type="entry name" value="thiamin_ThiO"/>
    <property type="match status" value="1"/>
</dbReference>
<dbReference type="InterPro" id="IPR023209">
    <property type="entry name" value="DAO"/>
</dbReference>
<comment type="pathway">
    <text evidence="2">Cofactor biosynthesis; thiamine diphosphate biosynthesis.</text>
</comment>
<evidence type="ECO:0000256" key="9">
    <source>
        <dbReference type="ARBA" id="ARBA00039751"/>
    </source>
</evidence>
<dbReference type="GO" id="GO:0071949">
    <property type="term" value="F:FAD binding"/>
    <property type="evidence" value="ECO:0007669"/>
    <property type="project" value="InterPro"/>
</dbReference>
<dbReference type="AlphaFoldDB" id="A0A8H9M548"/>
<dbReference type="InterPro" id="IPR036188">
    <property type="entry name" value="FAD/NAD-bd_sf"/>
</dbReference>
<dbReference type="GO" id="GO:0009229">
    <property type="term" value="P:thiamine diphosphate biosynthetic process"/>
    <property type="evidence" value="ECO:0007669"/>
    <property type="project" value="UniProtKB-UniPathway"/>
</dbReference>
<reference evidence="12" key="1">
    <citation type="journal article" date="2014" name="Int. J. Syst. Evol. Microbiol.">
        <title>Complete genome sequence of Corynebacterium casei LMG S-19264T (=DSM 44701T), isolated from a smear-ripened cheese.</title>
        <authorList>
            <consortium name="US DOE Joint Genome Institute (JGI-PGF)"/>
            <person name="Walter F."/>
            <person name="Albersmeier A."/>
            <person name="Kalinowski J."/>
            <person name="Ruckert C."/>
        </authorList>
    </citation>
    <scope>NUCLEOTIDE SEQUENCE</scope>
    <source>
        <strain evidence="12">KCTC 32337</strain>
    </source>
</reference>
<dbReference type="RefSeq" id="WP_191866401.1">
    <property type="nucleotide sequence ID" value="NZ_BMZC01000007.1"/>
</dbReference>
<dbReference type="PANTHER" id="PTHR11530:SF11">
    <property type="entry name" value="D-ASPARTATE OXIDASE"/>
    <property type="match status" value="1"/>
</dbReference>
<evidence type="ECO:0000256" key="4">
    <source>
        <dbReference type="ARBA" id="ARBA00022630"/>
    </source>
</evidence>
<sequence>MKHASSTKQIAIVGAGIMGRLLAWQLINRPESVTVTLFDKDPINNGGAAAYTAAGMLAPYSELESAELDVFEMGMASLARWPAVLSSINATVHPPLTLFSDGTLVVAHQQDMADFQRFYQHLVSKMPSVLLDDSAAHMQVLQQAQLQICAPQLATRFNNALYLPNEAWLDTNQVMQGLATYLQANGVHWQADCHVSKIENIAKGKHAGRAAVHLPSAKQVFDHVIDCRGLGAKRDFATQKSQQLRGVRGEVITLHAPDVTLKHAVRLIHPRYKLYIAPRDAHHFVIGASQIESEDQGPISVRSTLELLSAAYSIDAGFAEAKILNCASNCRPAFTDNLPKISCNKRVMQINGLFRHGYLLAPYLAQQACERLFSRAQALPFSELIQEVS</sequence>
<comment type="catalytic activity">
    <reaction evidence="10">
        <text>a D-alpha-amino acid + O2 + H2O = a 2-oxocarboxylate + H2O2 + NH4(+)</text>
        <dbReference type="Rhea" id="RHEA:21816"/>
        <dbReference type="ChEBI" id="CHEBI:15377"/>
        <dbReference type="ChEBI" id="CHEBI:15379"/>
        <dbReference type="ChEBI" id="CHEBI:16240"/>
        <dbReference type="ChEBI" id="CHEBI:28938"/>
        <dbReference type="ChEBI" id="CHEBI:35179"/>
        <dbReference type="ChEBI" id="CHEBI:59871"/>
        <dbReference type="EC" id="1.4.3.3"/>
    </reaction>
    <physiologicalReaction direction="left-to-right" evidence="10">
        <dbReference type="Rhea" id="RHEA:21817"/>
    </physiologicalReaction>
</comment>
<name>A0A8H9M548_9ALTE</name>
<dbReference type="GO" id="GO:0009228">
    <property type="term" value="P:thiamine biosynthetic process"/>
    <property type="evidence" value="ECO:0007669"/>
    <property type="project" value="UniProtKB-KW"/>
</dbReference>
<evidence type="ECO:0000259" key="11">
    <source>
        <dbReference type="Pfam" id="PF01266"/>
    </source>
</evidence>
<keyword evidence="7" id="KW-0560">Oxidoreductase</keyword>
<comment type="similarity">
    <text evidence="3">Belongs to the DAMOX/DASOX family.</text>
</comment>
<evidence type="ECO:0000256" key="2">
    <source>
        <dbReference type="ARBA" id="ARBA00004948"/>
    </source>
</evidence>
<dbReference type="SUPFAM" id="SSF54373">
    <property type="entry name" value="FAD-linked reductases, C-terminal domain"/>
    <property type="match status" value="1"/>
</dbReference>
<dbReference type="SUPFAM" id="SSF51905">
    <property type="entry name" value="FAD/NAD(P)-binding domain"/>
    <property type="match status" value="1"/>
</dbReference>
<keyword evidence="5" id="KW-0274">FAD</keyword>
<comment type="caution">
    <text evidence="12">The sequence shown here is derived from an EMBL/GenBank/DDBJ whole genome shotgun (WGS) entry which is preliminary data.</text>
</comment>
<evidence type="ECO:0000256" key="3">
    <source>
        <dbReference type="ARBA" id="ARBA00006730"/>
    </source>
</evidence>
<dbReference type="PANTHER" id="PTHR11530">
    <property type="entry name" value="D-AMINO ACID OXIDASE"/>
    <property type="match status" value="1"/>
</dbReference>
<proteinExistence type="inferred from homology"/>
<evidence type="ECO:0000256" key="1">
    <source>
        <dbReference type="ARBA" id="ARBA00001974"/>
    </source>
</evidence>
<evidence type="ECO:0000256" key="5">
    <source>
        <dbReference type="ARBA" id="ARBA00022827"/>
    </source>
</evidence>
<accession>A0A8H9M548</accession>
<dbReference type="InterPro" id="IPR012727">
    <property type="entry name" value="Gly_oxidase_ThiO"/>
</dbReference>
<evidence type="ECO:0000256" key="8">
    <source>
        <dbReference type="ARBA" id="ARBA00039101"/>
    </source>
</evidence>
<dbReference type="EMBL" id="BMZC01000007">
    <property type="protein sequence ID" value="GGZ68673.1"/>
    <property type="molecule type" value="Genomic_DNA"/>
</dbReference>
<evidence type="ECO:0000313" key="12">
    <source>
        <dbReference type="EMBL" id="GGZ68673.1"/>
    </source>
</evidence>
<dbReference type="GO" id="GO:0046416">
    <property type="term" value="P:D-amino acid metabolic process"/>
    <property type="evidence" value="ECO:0007669"/>
    <property type="project" value="InterPro"/>
</dbReference>
<evidence type="ECO:0000256" key="7">
    <source>
        <dbReference type="ARBA" id="ARBA00023002"/>
    </source>
</evidence>
<dbReference type="Gene3D" id="3.50.50.60">
    <property type="entry name" value="FAD/NAD(P)-binding domain"/>
    <property type="match status" value="1"/>
</dbReference>
<gene>
    <name evidence="12" type="ORF">GCM10011274_29120</name>
</gene>